<dbReference type="RefSeq" id="WP_184207302.1">
    <property type="nucleotide sequence ID" value="NZ_JACHIF010000003.1"/>
</dbReference>
<dbReference type="Proteomes" id="UP000534294">
    <property type="component" value="Unassembled WGS sequence"/>
</dbReference>
<dbReference type="AlphaFoldDB" id="A0A7W7YJV7"/>
<comment type="caution">
    <text evidence="1">The sequence shown here is derived from an EMBL/GenBank/DDBJ whole genome shotgun (WGS) entry which is preliminary data.</text>
</comment>
<accession>A0A7W7YJV7</accession>
<name>A0A7W7YJV7_9BACT</name>
<evidence type="ECO:0000313" key="1">
    <source>
        <dbReference type="EMBL" id="MBB5037417.1"/>
    </source>
</evidence>
<keyword evidence="2" id="KW-1185">Reference proteome</keyword>
<reference evidence="1 2" key="1">
    <citation type="submission" date="2020-08" db="EMBL/GenBank/DDBJ databases">
        <title>Genomic Encyclopedia of Type Strains, Phase IV (KMG-IV): sequencing the most valuable type-strain genomes for metagenomic binning, comparative biology and taxonomic classification.</title>
        <authorList>
            <person name="Goeker M."/>
        </authorList>
    </citation>
    <scope>NUCLEOTIDE SEQUENCE [LARGE SCALE GENOMIC DNA]</scope>
    <source>
        <strain evidence="1 2">DSM 12251</strain>
    </source>
</reference>
<protein>
    <submittedName>
        <fullName evidence="1">Uncharacterized protein</fullName>
    </submittedName>
</protein>
<dbReference type="EMBL" id="JACHIF010000003">
    <property type="protein sequence ID" value="MBB5037417.1"/>
    <property type="molecule type" value="Genomic_DNA"/>
</dbReference>
<organism evidence="1 2">
    <name type="scientific">Prosthecobacter dejongeii</name>
    <dbReference type="NCBI Taxonomy" id="48465"/>
    <lineage>
        <taxon>Bacteria</taxon>
        <taxon>Pseudomonadati</taxon>
        <taxon>Verrucomicrobiota</taxon>
        <taxon>Verrucomicrobiia</taxon>
        <taxon>Verrucomicrobiales</taxon>
        <taxon>Verrucomicrobiaceae</taxon>
        <taxon>Prosthecobacter</taxon>
    </lineage>
</organism>
<sequence>MFFRPLHTFKDEMLSLDRDLETGLRYLCIPVFDGNVQSSEHYALTAEEFDLLTVDAAAREAMAGRCRARLEDARLAEPPVLPRGEPCLPEGFRGGALINHYPSRDGLRDARVLKVFWNEQFSLACDLISREFYLDIVVLLPTGASGMTVSECYRLTPEEVRRVRHDHAALIHLAAKCQTHHNDAQLMSPPLVQRGIPCHVGVWP</sequence>
<gene>
    <name evidence="1" type="ORF">HNQ64_001666</name>
</gene>
<proteinExistence type="predicted"/>
<evidence type="ECO:0000313" key="2">
    <source>
        <dbReference type="Proteomes" id="UP000534294"/>
    </source>
</evidence>